<evidence type="ECO:0000256" key="8">
    <source>
        <dbReference type="HAMAP-Rule" id="MF_00169"/>
    </source>
</evidence>
<comment type="similarity">
    <text evidence="3 8">Belongs to the type-II 3-dehydroquinase family.</text>
</comment>
<dbReference type="Pfam" id="PF01220">
    <property type="entry name" value="DHquinase_II"/>
    <property type="match status" value="1"/>
</dbReference>
<sequence length="161" mass="17448">MSEPATDTTTRPRRILVLNGPNLDVLGRRDPAQYGTVTLAELEAIVHTEAAVHELEADFRQTNREGELVEWLHEALDHFVGVVINPAAYAHTSVALHDAVEALDVPVVEVHLSNTWKREPFRHVDHVATAATAVIVGAGADGYRLAVAHVASLVSTDAQPE</sequence>
<evidence type="ECO:0000256" key="5">
    <source>
        <dbReference type="ARBA" id="ARBA00012060"/>
    </source>
</evidence>
<feature type="active site" description="Proton acceptor" evidence="8">
    <location>
        <position position="34"/>
    </location>
</feature>
<dbReference type="NCBIfam" id="NF003807">
    <property type="entry name" value="PRK05395.1-4"/>
    <property type="match status" value="1"/>
</dbReference>
<gene>
    <name evidence="8 9" type="primary">aroQ</name>
    <name evidence="9" type="ORF">QUG92_00990</name>
</gene>
<feature type="binding site" evidence="8">
    <location>
        <position position="85"/>
    </location>
    <ligand>
        <name>substrate</name>
    </ligand>
</feature>
<dbReference type="PANTHER" id="PTHR21272:SF3">
    <property type="entry name" value="CATABOLIC 3-DEHYDROQUINASE"/>
    <property type="match status" value="1"/>
</dbReference>
<feature type="binding site" evidence="8">
    <location>
        <position position="91"/>
    </location>
    <ligand>
        <name>substrate</name>
    </ligand>
</feature>
<evidence type="ECO:0000256" key="3">
    <source>
        <dbReference type="ARBA" id="ARBA00011037"/>
    </source>
</evidence>
<dbReference type="EMBL" id="JAUCML010000001">
    <property type="protein sequence ID" value="MDM7883674.1"/>
    <property type="molecule type" value="Genomic_DNA"/>
</dbReference>
<dbReference type="NCBIfam" id="NF003805">
    <property type="entry name" value="PRK05395.1-2"/>
    <property type="match status" value="1"/>
</dbReference>
<evidence type="ECO:0000256" key="7">
    <source>
        <dbReference type="ARBA" id="ARBA00023239"/>
    </source>
</evidence>
<keyword evidence="7 8" id="KW-0456">Lyase</keyword>
<comment type="caution">
    <text evidence="9">The sequence shown here is derived from an EMBL/GenBank/DDBJ whole genome shotgun (WGS) entry which is preliminary data.</text>
</comment>
<organism evidence="9 10">
    <name type="scientific">Curtobacterium citri</name>
    <dbReference type="NCBI Taxonomy" id="3055139"/>
    <lineage>
        <taxon>Bacteria</taxon>
        <taxon>Bacillati</taxon>
        <taxon>Actinomycetota</taxon>
        <taxon>Actinomycetes</taxon>
        <taxon>Micrococcales</taxon>
        <taxon>Microbacteriaceae</taxon>
        <taxon>Curtobacterium</taxon>
    </lineage>
</organism>
<dbReference type="InterPro" id="IPR036441">
    <property type="entry name" value="DHquinase_II_sf"/>
</dbReference>
<dbReference type="EC" id="4.2.1.10" evidence="5 8"/>
<dbReference type="PIRSF" id="PIRSF001399">
    <property type="entry name" value="DHquinase_II"/>
    <property type="match status" value="1"/>
</dbReference>
<feature type="binding site" evidence="8">
    <location>
        <position position="98"/>
    </location>
    <ligand>
        <name>substrate</name>
    </ligand>
</feature>
<keyword evidence="6 8" id="KW-0057">Aromatic amino acid biosynthesis</keyword>
<evidence type="ECO:0000313" key="10">
    <source>
        <dbReference type="Proteomes" id="UP001237823"/>
    </source>
</evidence>
<dbReference type="CDD" id="cd00466">
    <property type="entry name" value="DHQase_II"/>
    <property type="match status" value="1"/>
</dbReference>
<dbReference type="HAMAP" id="MF_00169">
    <property type="entry name" value="AroQ"/>
    <property type="match status" value="1"/>
</dbReference>
<reference evidence="9 10" key="1">
    <citation type="submission" date="2023-06" db="EMBL/GenBank/DDBJ databases">
        <authorList>
            <person name="Feng G."/>
            <person name="Li J."/>
            <person name="Zhu H."/>
        </authorList>
    </citation>
    <scope>NUCLEOTIDE SEQUENCE [LARGE SCALE GENOMIC DNA]</scope>
    <source>
        <strain evidence="9 10">RHCKG23</strain>
    </source>
</reference>
<proteinExistence type="inferred from homology"/>
<dbReference type="Gene3D" id="3.40.50.9100">
    <property type="entry name" value="Dehydroquinase, class II"/>
    <property type="match status" value="1"/>
</dbReference>
<dbReference type="GO" id="GO:0003855">
    <property type="term" value="F:3-dehydroquinate dehydratase activity"/>
    <property type="evidence" value="ECO:0007669"/>
    <property type="project" value="UniProtKB-EC"/>
</dbReference>
<dbReference type="InterPro" id="IPR001874">
    <property type="entry name" value="DHquinase_II"/>
</dbReference>
<evidence type="ECO:0000313" key="9">
    <source>
        <dbReference type="EMBL" id="MDM7883674.1"/>
    </source>
</evidence>
<dbReference type="RefSeq" id="WP_289457300.1">
    <property type="nucleotide sequence ID" value="NZ_JAUCML010000001.1"/>
</dbReference>
<evidence type="ECO:0000256" key="6">
    <source>
        <dbReference type="ARBA" id="ARBA00023141"/>
    </source>
</evidence>
<dbReference type="InterPro" id="IPR018509">
    <property type="entry name" value="DHquinase_II_CS"/>
</dbReference>
<feature type="site" description="Transition state stabilizer" evidence="8">
    <location>
        <position position="29"/>
    </location>
</feature>
<dbReference type="NCBIfam" id="TIGR01088">
    <property type="entry name" value="aroQ"/>
    <property type="match status" value="1"/>
</dbReference>
<feature type="active site" description="Proton donor" evidence="8">
    <location>
        <position position="111"/>
    </location>
</feature>
<evidence type="ECO:0000256" key="1">
    <source>
        <dbReference type="ARBA" id="ARBA00001864"/>
    </source>
</evidence>
<evidence type="ECO:0000256" key="4">
    <source>
        <dbReference type="ARBA" id="ARBA00011193"/>
    </source>
</evidence>
<dbReference type="PROSITE" id="PS01029">
    <property type="entry name" value="DEHYDROQUINASE_II"/>
    <property type="match status" value="1"/>
</dbReference>
<dbReference type="NCBIfam" id="NF003806">
    <property type="entry name" value="PRK05395.1-3"/>
    <property type="match status" value="1"/>
</dbReference>
<comment type="subunit">
    <text evidence="4 8">Homododecamer.</text>
</comment>
<dbReference type="SUPFAM" id="SSF52304">
    <property type="entry name" value="Type II 3-dehydroquinate dehydratase"/>
    <property type="match status" value="1"/>
</dbReference>
<evidence type="ECO:0000256" key="2">
    <source>
        <dbReference type="ARBA" id="ARBA00004902"/>
    </source>
</evidence>
<protein>
    <recommendedName>
        <fullName evidence="5 8">3-dehydroquinate dehydratase</fullName>
        <shortName evidence="8">3-dehydroquinase</shortName>
        <ecNumber evidence="5 8">4.2.1.10</ecNumber>
    </recommendedName>
    <alternativeName>
        <fullName evidence="8">Type II DHQase</fullName>
    </alternativeName>
</protein>
<comment type="function">
    <text evidence="8">Catalyzes a trans-dehydration via an enolate intermediate.</text>
</comment>
<comment type="catalytic activity">
    <reaction evidence="1 8">
        <text>3-dehydroquinate = 3-dehydroshikimate + H2O</text>
        <dbReference type="Rhea" id="RHEA:21096"/>
        <dbReference type="ChEBI" id="CHEBI:15377"/>
        <dbReference type="ChEBI" id="CHEBI:16630"/>
        <dbReference type="ChEBI" id="CHEBI:32364"/>
        <dbReference type="EC" id="4.2.1.10"/>
    </reaction>
</comment>
<feature type="binding site" evidence="8">
    <location>
        <position position="122"/>
    </location>
    <ligand>
        <name>substrate</name>
    </ligand>
</feature>
<dbReference type="PANTHER" id="PTHR21272">
    <property type="entry name" value="CATABOLIC 3-DEHYDROQUINASE"/>
    <property type="match status" value="1"/>
</dbReference>
<comment type="pathway">
    <text evidence="2 8">Metabolic intermediate biosynthesis; chorismate biosynthesis; chorismate from D-erythrose 4-phosphate and phosphoenolpyruvate: step 3/7.</text>
</comment>
<accession>A0ABT7T266</accession>
<keyword evidence="10" id="KW-1185">Reference proteome</keyword>
<keyword evidence="8" id="KW-0028">Amino-acid biosynthesis</keyword>
<dbReference type="Proteomes" id="UP001237823">
    <property type="component" value="Unassembled WGS sequence"/>
</dbReference>
<name>A0ABT7T266_9MICO</name>
<feature type="binding site" evidence="8">
    <location>
        <begin position="112"/>
        <end position="113"/>
    </location>
    <ligand>
        <name>substrate</name>
    </ligand>
</feature>